<dbReference type="WBParaSite" id="TMUE_2000010657.1">
    <property type="protein sequence ID" value="TMUE_2000010657.1"/>
    <property type="gene ID" value="WBGene00301046"/>
</dbReference>
<name>A0A5S6QUT9_TRIMR</name>
<reference evidence="2" key="1">
    <citation type="submission" date="2019-12" db="UniProtKB">
        <authorList>
            <consortium name="WormBaseParasite"/>
        </authorList>
    </citation>
    <scope>IDENTIFICATION</scope>
</reference>
<sequence length="144" mass="16535">MDLHDVEFSRIFPVALYVDRSANSPKLTLLIHQYLYTSGFNINGSYAKLEELGELDATDNVVLSILRQTNCSSSEKLTMDEVFSDFCSFPDPSESRFCDVSLSSTRTEVSGVYCYRPLKRQNAFRTRDFPLFRKRPGMKHYPVP</sequence>
<organism evidence="1 2">
    <name type="scientific">Trichuris muris</name>
    <name type="common">Mouse whipworm</name>
    <dbReference type="NCBI Taxonomy" id="70415"/>
    <lineage>
        <taxon>Eukaryota</taxon>
        <taxon>Metazoa</taxon>
        <taxon>Ecdysozoa</taxon>
        <taxon>Nematoda</taxon>
        <taxon>Enoplea</taxon>
        <taxon>Dorylaimia</taxon>
        <taxon>Trichinellida</taxon>
        <taxon>Trichuridae</taxon>
        <taxon>Trichuris</taxon>
    </lineage>
</organism>
<evidence type="ECO:0000313" key="1">
    <source>
        <dbReference type="Proteomes" id="UP000046395"/>
    </source>
</evidence>
<dbReference type="AlphaFoldDB" id="A0A5S6QUT9"/>
<dbReference type="Proteomes" id="UP000046395">
    <property type="component" value="Unassembled WGS sequence"/>
</dbReference>
<accession>A0A5S6QUT9</accession>
<protein>
    <submittedName>
        <fullName evidence="2">LisH domain-containing protein</fullName>
    </submittedName>
</protein>
<evidence type="ECO:0000313" key="2">
    <source>
        <dbReference type="WBParaSite" id="TMUE_2000010657.1"/>
    </source>
</evidence>
<proteinExistence type="predicted"/>
<keyword evidence="1" id="KW-1185">Reference proteome</keyword>